<protein>
    <submittedName>
        <fullName evidence="8">DNA RNA partial</fullName>
    </submittedName>
</protein>
<dbReference type="GO" id="GO:0016787">
    <property type="term" value="F:hydrolase activity"/>
    <property type="evidence" value="ECO:0007669"/>
    <property type="project" value="UniProtKB-KW"/>
</dbReference>
<dbReference type="GO" id="GO:0004519">
    <property type="term" value="F:endonuclease activity"/>
    <property type="evidence" value="ECO:0007669"/>
    <property type="project" value="UniProtKB-KW"/>
</dbReference>
<dbReference type="Proteomes" id="UP000188533">
    <property type="component" value="Unassembled WGS sequence"/>
</dbReference>
<keyword evidence="3" id="KW-0540">Nuclease</keyword>
<organism evidence="8 9">
    <name type="scientific">Lentinula edodes</name>
    <name type="common">Shiitake mushroom</name>
    <name type="synonym">Lentinus edodes</name>
    <dbReference type="NCBI Taxonomy" id="5353"/>
    <lineage>
        <taxon>Eukaryota</taxon>
        <taxon>Fungi</taxon>
        <taxon>Dikarya</taxon>
        <taxon>Basidiomycota</taxon>
        <taxon>Agaricomycotina</taxon>
        <taxon>Agaricomycetes</taxon>
        <taxon>Agaricomycetidae</taxon>
        <taxon>Agaricales</taxon>
        <taxon>Marasmiineae</taxon>
        <taxon>Omphalotaceae</taxon>
        <taxon>Lentinula</taxon>
    </lineage>
</organism>
<proteinExistence type="predicted"/>
<dbReference type="EMBL" id="BDGU01000284">
    <property type="protein sequence ID" value="GAW05902.1"/>
    <property type="molecule type" value="Genomic_DNA"/>
</dbReference>
<gene>
    <name evidence="8" type="ORF">LENED_007789</name>
</gene>
<dbReference type="InterPro" id="IPR041373">
    <property type="entry name" value="RT_RNaseH"/>
</dbReference>
<evidence type="ECO:0000313" key="8">
    <source>
        <dbReference type="EMBL" id="GAW05902.1"/>
    </source>
</evidence>
<dbReference type="InterPro" id="IPR012337">
    <property type="entry name" value="RNaseH-like_sf"/>
</dbReference>
<keyword evidence="4" id="KW-0255">Endonuclease</keyword>
<evidence type="ECO:0000256" key="5">
    <source>
        <dbReference type="ARBA" id="ARBA00022801"/>
    </source>
</evidence>
<dbReference type="InterPro" id="IPR036397">
    <property type="entry name" value="RNaseH_sf"/>
</dbReference>
<accession>A0A1Q3EFC2</accession>
<keyword evidence="5" id="KW-0378">Hydrolase</keyword>
<dbReference type="CDD" id="cd09274">
    <property type="entry name" value="RNase_HI_RT_Ty3"/>
    <property type="match status" value="1"/>
</dbReference>
<evidence type="ECO:0000259" key="7">
    <source>
        <dbReference type="Pfam" id="PF17917"/>
    </source>
</evidence>
<dbReference type="Gene3D" id="3.30.420.10">
    <property type="entry name" value="Ribonuclease H-like superfamily/Ribonuclease H"/>
    <property type="match status" value="1"/>
</dbReference>
<dbReference type="PANTHER" id="PTHR37984">
    <property type="entry name" value="PROTEIN CBG26694"/>
    <property type="match status" value="1"/>
</dbReference>
<dbReference type="PANTHER" id="PTHR37984:SF5">
    <property type="entry name" value="PROTEIN NYNRIN-LIKE"/>
    <property type="match status" value="1"/>
</dbReference>
<reference evidence="8 9" key="2">
    <citation type="submission" date="2017-02" db="EMBL/GenBank/DDBJ databases">
        <title>A genome survey and senescence transcriptome analysis in Lentinula edodes.</title>
        <authorList>
            <person name="Sakamoto Y."/>
            <person name="Nakade K."/>
            <person name="Sato S."/>
            <person name="Yoshida Y."/>
            <person name="Miyazaki K."/>
            <person name="Natsume S."/>
            <person name="Konno N."/>
        </authorList>
    </citation>
    <scope>NUCLEOTIDE SEQUENCE [LARGE SCALE GENOMIC DNA]</scope>
    <source>
        <strain evidence="8 9">NBRC 111202</strain>
    </source>
</reference>
<dbReference type="SUPFAM" id="SSF53098">
    <property type="entry name" value="Ribonuclease H-like"/>
    <property type="match status" value="1"/>
</dbReference>
<comment type="caution">
    <text evidence="8">The sequence shown here is derived from an EMBL/GenBank/DDBJ whole genome shotgun (WGS) entry which is preliminary data.</text>
</comment>
<dbReference type="SUPFAM" id="SSF56672">
    <property type="entry name" value="DNA/RNA polymerases"/>
    <property type="match status" value="1"/>
</dbReference>
<feature type="domain" description="Reverse transcriptase RNase H-like" evidence="7">
    <location>
        <begin position="2"/>
        <end position="68"/>
    </location>
</feature>
<dbReference type="GO" id="GO:0003964">
    <property type="term" value="F:RNA-directed DNA polymerase activity"/>
    <property type="evidence" value="ECO:0007669"/>
    <property type="project" value="UniProtKB-KW"/>
</dbReference>
<sequence>MQPAERNYEIYDREMLAIIEALKDWRNFLEGLPQPFDIITDHSNLEFWRTAQDLTRRQARWALYLSRFDFHMIHRPGRVNTQADALSRMAVHHVSDSDDNRQQTVLKPGHFVKIAASILQNPLEDRIRKASEREHRYWRVSKQSKSTDYTGHSTCYLTPKATMLSWFAQTCMENKFTLFLAPAPSQPKALPIFTTERSSVSMVFLFTLNLRQDNWAEHLPMAEFVINSRTHSALGMSPFELTYGYLPLFNIPVGQRSGIPAVDDRIRILREARQDAGAALHLGKKQQKEGYERGKRKAHQFKVGDLVWLS</sequence>
<evidence type="ECO:0000256" key="6">
    <source>
        <dbReference type="ARBA" id="ARBA00022918"/>
    </source>
</evidence>
<keyword evidence="2" id="KW-0548">Nucleotidyltransferase</keyword>
<evidence type="ECO:0000256" key="4">
    <source>
        <dbReference type="ARBA" id="ARBA00022759"/>
    </source>
</evidence>
<evidence type="ECO:0000256" key="2">
    <source>
        <dbReference type="ARBA" id="ARBA00022695"/>
    </source>
</evidence>
<dbReference type="GO" id="GO:0003676">
    <property type="term" value="F:nucleic acid binding"/>
    <property type="evidence" value="ECO:0007669"/>
    <property type="project" value="InterPro"/>
</dbReference>
<dbReference type="STRING" id="5353.A0A1Q3EFC2"/>
<evidence type="ECO:0000256" key="3">
    <source>
        <dbReference type="ARBA" id="ARBA00022722"/>
    </source>
</evidence>
<dbReference type="Pfam" id="PF17917">
    <property type="entry name" value="RT_RNaseH"/>
    <property type="match status" value="1"/>
</dbReference>
<evidence type="ECO:0000256" key="1">
    <source>
        <dbReference type="ARBA" id="ARBA00022679"/>
    </source>
</evidence>
<dbReference type="InterPro" id="IPR050951">
    <property type="entry name" value="Retrovirus_Pol_polyprotein"/>
</dbReference>
<reference evidence="8 9" key="1">
    <citation type="submission" date="2016-08" db="EMBL/GenBank/DDBJ databases">
        <authorList>
            <consortium name="Lentinula edodes genome sequencing consortium"/>
            <person name="Sakamoto Y."/>
            <person name="Nakade K."/>
            <person name="Sato S."/>
            <person name="Yoshida Y."/>
            <person name="Miyazaki K."/>
            <person name="Natsume S."/>
            <person name="Konno N."/>
        </authorList>
    </citation>
    <scope>NUCLEOTIDE SEQUENCE [LARGE SCALE GENOMIC DNA]</scope>
    <source>
        <strain evidence="8 9">NBRC 111202</strain>
    </source>
</reference>
<dbReference type="AlphaFoldDB" id="A0A1Q3EFC2"/>
<evidence type="ECO:0000313" key="9">
    <source>
        <dbReference type="Proteomes" id="UP000188533"/>
    </source>
</evidence>
<keyword evidence="1" id="KW-0808">Transferase</keyword>
<dbReference type="InterPro" id="IPR043502">
    <property type="entry name" value="DNA/RNA_pol_sf"/>
</dbReference>
<name>A0A1Q3EFC2_LENED</name>
<keyword evidence="6" id="KW-0695">RNA-directed DNA polymerase</keyword>
<keyword evidence="9" id="KW-1185">Reference proteome</keyword>